<sequence length="466" mass="52410">MSDSQPVVHSALPTRRSQPIHPPPRLSITHRGGGTPSSPVTSGESSSGVTRLSSSLSQPRSRYGSISTLATSSNAATLDTSSAEWYEDDKMMHHVHVHQQQDENDVVGMGMSVGMDMMSVENDTAEEVRLPVSIRPKGRYSLNDFSLMRTVGTGSFGRVHLVRSKHNLRFYAIKVLNKDKVVRTKQVQHTNNERALLEVTMHPFIVNLWGTFQDSRNLYMVMDFVPGGELFTLLRRSNRFPDPVAKFYAAEVALALNHLHTMNIIYRDLKPENVLLNHDGHIKIADFGFAKLCPNMTWTLCGTPDYLAPEIVQQQRYNKSVDWYALGVLIFEMLSGLPPYHQPVPNPVLLYERIAAGPGHIHWPAFHPDAKDLIVKLMEPDPSRRYGNLQHGAGDVFAHAWFREVDWAKLKAREIGAPYIPRIEGDGDASAFEHYPEGDEVATYGREGEDPWGKLFPDFEYMPLVS</sequence>
<dbReference type="PANTHER" id="PTHR24353">
    <property type="entry name" value="CYCLIC NUCLEOTIDE-DEPENDENT PROTEIN KINASE"/>
    <property type="match status" value="1"/>
</dbReference>
<evidence type="ECO:0000256" key="9">
    <source>
        <dbReference type="PROSITE-ProRule" id="PRU10141"/>
    </source>
</evidence>
<feature type="domain" description="AGC-kinase C-terminal" evidence="13">
    <location>
        <begin position="403"/>
        <end position="466"/>
    </location>
</feature>
<dbReference type="InterPro" id="IPR008271">
    <property type="entry name" value="Ser/Thr_kinase_AS"/>
</dbReference>
<dbReference type="GO" id="GO:0005524">
    <property type="term" value="F:ATP binding"/>
    <property type="evidence" value="ECO:0007669"/>
    <property type="project" value="UniProtKB-UniRule"/>
</dbReference>
<dbReference type="SMART" id="SM00133">
    <property type="entry name" value="S_TK_X"/>
    <property type="match status" value="1"/>
</dbReference>
<evidence type="ECO:0000256" key="3">
    <source>
        <dbReference type="ARBA" id="ARBA00022679"/>
    </source>
</evidence>
<dbReference type="Proteomes" id="UP000757232">
    <property type="component" value="Unassembled WGS sequence"/>
</dbReference>
<evidence type="ECO:0000256" key="1">
    <source>
        <dbReference type="ARBA" id="ARBA00012444"/>
    </source>
</evidence>
<dbReference type="EC" id="2.7.11.11" evidence="1"/>
<keyword evidence="3" id="KW-0808">Transferase</keyword>
<evidence type="ECO:0000256" key="10">
    <source>
        <dbReference type="RuleBase" id="RU000304"/>
    </source>
</evidence>
<evidence type="ECO:0000313" key="14">
    <source>
        <dbReference type="EMBL" id="OCB92082.1"/>
    </source>
</evidence>
<comment type="catalytic activity">
    <reaction evidence="7">
        <text>L-threonyl-[protein] + ATP = O-phospho-L-threonyl-[protein] + ADP + H(+)</text>
        <dbReference type="Rhea" id="RHEA:46608"/>
        <dbReference type="Rhea" id="RHEA-COMP:11060"/>
        <dbReference type="Rhea" id="RHEA-COMP:11605"/>
        <dbReference type="ChEBI" id="CHEBI:15378"/>
        <dbReference type="ChEBI" id="CHEBI:30013"/>
        <dbReference type="ChEBI" id="CHEBI:30616"/>
        <dbReference type="ChEBI" id="CHEBI:61977"/>
        <dbReference type="ChEBI" id="CHEBI:456216"/>
        <dbReference type="EC" id="2.7.11.11"/>
    </reaction>
</comment>
<gene>
    <name evidence="14" type="ORF">A7U60_g592</name>
</gene>
<comment type="catalytic activity">
    <reaction evidence="8">
        <text>L-seryl-[protein] + ATP = O-phospho-L-seryl-[protein] + ADP + H(+)</text>
        <dbReference type="Rhea" id="RHEA:17989"/>
        <dbReference type="Rhea" id="RHEA-COMP:9863"/>
        <dbReference type="Rhea" id="RHEA-COMP:11604"/>
        <dbReference type="ChEBI" id="CHEBI:15378"/>
        <dbReference type="ChEBI" id="CHEBI:29999"/>
        <dbReference type="ChEBI" id="CHEBI:30616"/>
        <dbReference type="ChEBI" id="CHEBI:83421"/>
        <dbReference type="ChEBI" id="CHEBI:456216"/>
        <dbReference type="EC" id="2.7.11.11"/>
    </reaction>
</comment>
<evidence type="ECO:0000256" key="8">
    <source>
        <dbReference type="ARBA" id="ARBA00047454"/>
    </source>
</evidence>
<evidence type="ECO:0000259" key="13">
    <source>
        <dbReference type="PROSITE" id="PS51285"/>
    </source>
</evidence>
<dbReference type="SUPFAM" id="SSF56112">
    <property type="entry name" value="Protein kinase-like (PK-like)"/>
    <property type="match status" value="1"/>
</dbReference>
<keyword evidence="15" id="KW-1185">Reference proteome</keyword>
<dbReference type="AlphaFoldDB" id="A0A9Q5I5I3"/>
<keyword evidence="4 9" id="KW-0547">Nucleotide-binding</keyword>
<dbReference type="GO" id="GO:0005829">
    <property type="term" value="C:cytosol"/>
    <property type="evidence" value="ECO:0007669"/>
    <property type="project" value="TreeGrafter"/>
</dbReference>
<evidence type="ECO:0000313" key="15">
    <source>
        <dbReference type="Proteomes" id="UP000757232"/>
    </source>
</evidence>
<dbReference type="InterPro" id="IPR017441">
    <property type="entry name" value="Protein_kinase_ATP_BS"/>
</dbReference>
<comment type="similarity">
    <text evidence="10">Belongs to the protein kinase superfamily.</text>
</comment>
<evidence type="ECO:0000256" key="11">
    <source>
        <dbReference type="SAM" id="MobiDB-lite"/>
    </source>
</evidence>
<keyword evidence="5 14" id="KW-0418">Kinase</keyword>
<dbReference type="Pfam" id="PF00069">
    <property type="entry name" value="Pkinase"/>
    <property type="match status" value="1"/>
</dbReference>
<dbReference type="OrthoDB" id="63267at2759"/>
<dbReference type="GO" id="GO:0004691">
    <property type="term" value="F:cAMP-dependent protein kinase activity"/>
    <property type="evidence" value="ECO:0007669"/>
    <property type="project" value="UniProtKB-EC"/>
</dbReference>
<dbReference type="GO" id="GO:0005634">
    <property type="term" value="C:nucleus"/>
    <property type="evidence" value="ECO:0007669"/>
    <property type="project" value="TreeGrafter"/>
</dbReference>
<feature type="region of interest" description="Disordered" evidence="11">
    <location>
        <begin position="1"/>
        <end position="65"/>
    </location>
</feature>
<evidence type="ECO:0000256" key="5">
    <source>
        <dbReference type="ARBA" id="ARBA00022777"/>
    </source>
</evidence>
<dbReference type="PROSITE" id="PS00108">
    <property type="entry name" value="PROTEIN_KINASE_ST"/>
    <property type="match status" value="1"/>
</dbReference>
<dbReference type="PROSITE" id="PS51285">
    <property type="entry name" value="AGC_KINASE_CTER"/>
    <property type="match status" value="1"/>
</dbReference>
<name>A0A9Q5I5I3_SANBA</name>
<dbReference type="GO" id="GO:0005952">
    <property type="term" value="C:cAMP-dependent protein kinase complex"/>
    <property type="evidence" value="ECO:0007669"/>
    <property type="project" value="TreeGrafter"/>
</dbReference>
<dbReference type="Gene3D" id="1.10.510.10">
    <property type="entry name" value="Transferase(Phosphotransferase) domain 1"/>
    <property type="match status" value="1"/>
</dbReference>
<dbReference type="EMBL" id="LNZH02000036">
    <property type="protein sequence ID" value="OCB92082.1"/>
    <property type="molecule type" value="Genomic_DNA"/>
</dbReference>
<evidence type="ECO:0000256" key="7">
    <source>
        <dbReference type="ARBA" id="ARBA00047292"/>
    </source>
</evidence>
<dbReference type="PROSITE" id="PS50011">
    <property type="entry name" value="PROTEIN_KINASE_DOM"/>
    <property type="match status" value="1"/>
</dbReference>
<feature type="domain" description="Protein kinase" evidence="12">
    <location>
        <begin position="145"/>
        <end position="402"/>
    </location>
</feature>
<dbReference type="InterPro" id="IPR000719">
    <property type="entry name" value="Prot_kinase_dom"/>
</dbReference>
<accession>A0A9Q5I5I3</accession>
<organism evidence="14 15">
    <name type="scientific">Sanghuangporus baumii</name>
    <name type="common">Phellinus baumii</name>
    <dbReference type="NCBI Taxonomy" id="108892"/>
    <lineage>
        <taxon>Eukaryota</taxon>
        <taxon>Fungi</taxon>
        <taxon>Dikarya</taxon>
        <taxon>Basidiomycota</taxon>
        <taxon>Agaricomycotina</taxon>
        <taxon>Agaricomycetes</taxon>
        <taxon>Hymenochaetales</taxon>
        <taxon>Hymenochaetaceae</taxon>
        <taxon>Sanghuangporus</taxon>
    </lineage>
</organism>
<feature type="binding site" evidence="9">
    <location>
        <position position="174"/>
    </location>
    <ligand>
        <name>ATP</name>
        <dbReference type="ChEBI" id="CHEBI:30616"/>
    </ligand>
</feature>
<reference evidence="14" key="1">
    <citation type="submission" date="2016-06" db="EMBL/GenBank/DDBJ databases">
        <title>Draft Genome sequence of the fungus Inonotus baumii.</title>
        <authorList>
            <person name="Zhu H."/>
            <person name="Lin W."/>
        </authorList>
    </citation>
    <scope>NUCLEOTIDE SEQUENCE</scope>
    <source>
        <strain evidence="14">821</strain>
    </source>
</reference>
<feature type="compositionally biased region" description="Low complexity" evidence="11">
    <location>
        <begin position="36"/>
        <end position="65"/>
    </location>
</feature>
<evidence type="ECO:0000256" key="4">
    <source>
        <dbReference type="ARBA" id="ARBA00022741"/>
    </source>
</evidence>
<dbReference type="Gene3D" id="3.30.200.20">
    <property type="entry name" value="Phosphorylase Kinase, domain 1"/>
    <property type="match status" value="1"/>
</dbReference>
<evidence type="ECO:0000256" key="2">
    <source>
        <dbReference type="ARBA" id="ARBA00022527"/>
    </source>
</evidence>
<dbReference type="FunFam" id="3.30.200.20:FF:000005">
    <property type="entry name" value="cAMP-dependent protein kinase catalytic subunit"/>
    <property type="match status" value="1"/>
</dbReference>
<dbReference type="InterPro" id="IPR000961">
    <property type="entry name" value="AGC-kinase_C"/>
</dbReference>
<evidence type="ECO:0000256" key="6">
    <source>
        <dbReference type="ARBA" id="ARBA00022840"/>
    </source>
</evidence>
<dbReference type="PANTHER" id="PTHR24353:SF153">
    <property type="entry name" value="CAMP-DEPENDENT PROTEIN KINASE CATALYTIC SUBUNIT 1"/>
    <property type="match status" value="1"/>
</dbReference>
<proteinExistence type="inferred from homology"/>
<keyword evidence="2 10" id="KW-0723">Serine/threonine-protein kinase</keyword>
<dbReference type="FunFam" id="1.10.510.10:FF:000005">
    <property type="entry name" value="cAMP-dependent protein kinase catalytic subunit alpha"/>
    <property type="match status" value="1"/>
</dbReference>
<protein>
    <recommendedName>
        <fullName evidence="1">cAMP-dependent protein kinase</fullName>
        <ecNumber evidence="1">2.7.11.11</ecNumber>
    </recommendedName>
</protein>
<dbReference type="CDD" id="cd05580">
    <property type="entry name" value="STKc_PKA_like"/>
    <property type="match status" value="1"/>
</dbReference>
<dbReference type="GO" id="GO:0007165">
    <property type="term" value="P:signal transduction"/>
    <property type="evidence" value="ECO:0007669"/>
    <property type="project" value="UniProtKB-ARBA"/>
</dbReference>
<dbReference type="PROSITE" id="PS00107">
    <property type="entry name" value="PROTEIN_KINASE_ATP"/>
    <property type="match status" value="1"/>
</dbReference>
<evidence type="ECO:0000259" key="12">
    <source>
        <dbReference type="PROSITE" id="PS50011"/>
    </source>
</evidence>
<comment type="caution">
    <text evidence="14">The sequence shown here is derived from an EMBL/GenBank/DDBJ whole genome shotgun (WGS) entry which is preliminary data.</text>
</comment>
<dbReference type="SMART" id="SM00220">
    <property type="entry name" value="S_TKc"/>
    <property type="match status" value="1"/>
</dbReference>
<keyword evidence="6 9" id="KW-0067">ATP-binding</keyword>
<dbReference type="InterPro" id="IPR011009">
    <property type="entry name" value="Kinase-like_dom_sf"/>
</dbReference>